<accession>A0A365UDN8</accession>
<dbReference type="GO" id="GO:0016829">
    <property type="term" value="F:lyase activity"/>
    <property type="evidence" value="ECO:0007669"/>
    <property type="project" value="UniProtKB-KW"/>
</dbReference>
<evidence type="ECO:0000259" key="2">
    <source>
        <dbReference type="SMART" id="SM00998"/>
    </source>
</evidence>
<dbReference type="InterPro" id="IPR019468">
    <property type="entry name" value="AdenyloSucc_lyase_C"/>
</dbReference>
<dbReference type="PRINTS" id="PR00149">
    <property type="entry name" value="FUMRATELYASE"/>
</dbReference>
<sequence>MSTLHDGLFGAGEAARLFSDGAEIRAMLVVEGALAQVQGRLGVIPETAAQAIHRASLEVTLDPAALAGPAAQNGVPVPGLVAAFRAAMGAPEHAQFVHWGATSQDIQDTGLMLRLRQALAEAEAQTRATAEALARLAEAHAELPMAARTYGQVATPTSFGAVAAGWGWPLLDLLEEVEALRASSLWVSLSGAAGTGAALGPRAAETRARLAEALGLTDPGRSWHADRGPVLRLADWAARLAAALAKMGQDMIALTQTGIGEVRLGATGGSSTMPQKANPVGPSALVALAGQARAQQAALHAAASPLGQRDGAAWFGEWIALPRLWLSALAALGHARTLAEGIEPVPEAMAAGLGLAHGGAYAEALSFALARRMPRPEAQAEAKRLAQLAAAAGRTLAEMARAAHPDLDPGTFEAAAQLGQAPAEARAFAARVRAGA</sequence>
<dbReference type="Proteomes" id="UP000253370">
    <property type="component" value="Unassembled WGS sequence"/>
</dbReference>
<comment type="caution">
    <text evidence="3">The sequence shown here is derived from an EMBL/GenBank/DDBJ whole genome shotgun (WGS) entry which is preliminary data.</text>
</comment>
<dbReference type="InterPro" id="IPR022761">
    <property type="entry name" value="Fumarate_lyase_N"/>
</dbReference>
<evidence type="ECO:0000256" key="1">
    <source>
        <dbReference type="ARBA" id="ARBA00034772"/>
    </source>
</evidence>
<dbReference type="PANTHER" id="PTHR43172:SF2">
    <property type="entry name" value="ADENYLOSUCCINATE LYASE C-TERMINAL DOMAIN-CONTAINING PROTEIN"/>
    <property type="match status" value="1"/>
</dbReference>
<evidence type="ECO:0000313" key="3">
    <source>
        <dbReference type="EMBL" id="RBI87570.1"/>
    </source>
</evidence>
<keyword evidence="4" id="KW-1185">Reference proteome</keyword>
<dbReference type="InterPro" id="IPR008948">
    <property type="entry name" value="L-Aspartase-like"/>
</dbReference>
<feature type="domain" description="Adenylosuccinate lyase C-terminal" evidence="2">
    <location>
        <begin position="357"/>
        <end position="429"/>
    </location>
</feature>
<dbReference type="OrthoDB" id="9768878at2"/>
<dbReference type="RefSeq" id="WP_113287593.1">
    <property type="nucleotide sequence ID" value="NZ_QNTQ01000001.1"/>
</dbReference>
<dbReference type="SUPFAM" id="SSF48557">
    <property type="entry name" value="L-aspartase-like"/>
    <property type="match status" value="1"/>
</dbReference>
<dbReference type="Pfam" id="PF00206">
    <property type="entry name" value="Lyase_1"/>
    <property type="match status" value="1"/>
</dbReference>
<dbReference type="Gene3D" id="1.20.200.10">
    <property type="entry name" value="Fumarase/aspartase (Central domain)"/>
    <property type="match status" value="1"/>
</dbReference>
<proteinExistence type="inferred from homology"/>
<dbReference type="AlphaFoldDB" id="A0A365UDN8"/>
<keyword evidence="3" id="KW-0456">Lyase</keyword>
<protein>
    <submittedName>
        <fullName evidence="3">Adenylosuccinate lyase family protein</fullName>
    </submittedName>
</protein>
<dbReference type="InterPro" id="IPR000362">
    <property type="entry name" value="Fumarate_lyase_fam"/>
</dbReference>
<dbReference type="PRINTS" id="PR00145">
    <property type="entry name" value="ARGSUCLYASE"/>
</dbReference>
<name>A0A365UDN8_9RHOB</name>
<dbReference type="PANTHER" id="PTHR43172">
    <property type="entry name" value="ADENYLOSUCCINATE LYASE"/>
    <property type="match status" value="1"/>
</dbReference>
<dbReference type="EMBL" id="QNTQ01000001">
    <property type="protein sequence ID" value="RBI87570.1"/>
    <property type="molecule type" value="Genomic_DNA"/>
</dbReference>
<dbReference type="SMART" id="SM00998">
    <property type="entry name" value="ADSL_C"/>
    <property type="match status" value="1"/>
</dbReference>
<organism evidence="3 4">
    <name type="scientific">Rhodosalinus halophilus</name>
    <dbReference type="NCBI Taxonomy" id="2259333"/>
    <lineage>
        <taxon>Bacteria</taxon>
        <taxon>Pseudomonadati</taxon>
        <taxon>Pseudomonadota</taxon>
        <taxon>Alphaproteobacteria</taxon>
        <taxon>Rhodobacterales</taxon>
        <taxon>Paracoccaceae</taxon>
        <taxon>Rhodosalinus</taxon>
    </lineage>
</organism>
<comment type="similarity">
    <text evidence="1">Belongs to the class-II fumarase/aspartase family.</text>
</comment>
<dbReference type="InterPro" id="IPR020557">
    <property type="entry name" value="Fumarate_lyase_CS"/>
</dbReference>
<reference evidence="3 4" key="1">
    <citation type="submission" date="2018-07" db="EMBL/GenBank/DDBJ databases">
        <title>Rhodosalinus sp. strain E84T genomic sequence and assembly.</title>
        <authorList>
            <person name="Liu Z.-W."/>
            <person name="Lu D.-C."/>
        </authorList>
    </citation>
    <scope>NUCLEOTIDE SEQUENCE [LARGE SCALE GENOMIC DNA]</scope>
    <source>
        <strain evidence="3 4">E84</strain>
    </source>
</reference>
<gene>
    <name evidence="3" type="ORF">DRV85_01175</name>
</gene>
<dbReference type="PROSITE" id="PS00163">
    <property type="entry name" value="FUMARATE_LYASES"/>
    <property type="match status" value="1"/>
</dbReference>
<evidence type="ECO:0000313" key="4">
    <source>
        <dbReference type="Proteomes" id="UP000253370"/>
    </source>
</evidence>